<dbReference type="InterPro" id="IPR043502">
    <property type="entry name" value="DNA/RNA_pol_sf"/>
</dbReference>
<dbReference type="Gene3D" id="3.30.70.270">
    <property type="match status" value="1"/>
</dbReference>
<evidence type="ECO:0000313" key="1">
    <source>
        <dbReference type="EMBL" id="CAK9189364.1"/>
    </source>
</evidence>
<proteinExistence type="predicted"/>
<accession>A0ABP0T7A8</accession>
<dbReference type="PANTHER" id="PTHR33064">
    <property type="entry name" value="POL PROTEIN"/>
    <property type="match status" value="1"/>
</dbReference>
<reference evidence="1 2" key="1">
    <citation type="submission" date="2024-02" db="EMBL/GenBank/DDBJ databases">
        <authorList>
            <consortium name="ELIXIR-Norway"/>
            <consortium name="Elixir Norway"/>
        </authorList>
    </citation>
    <scope>NUCLEOTIDE SEQUENCE [LARGE SCALE GENOMIC DNA]</scope>
</reference>
<dbReference type="InterPro" id="IPR043128">
    <property type="entry name" value="Rev_trsase/Diguanyl_cyclase"/>
</dbReference>
<sequence length="470" mass="53593">MQQKADEVMKEELTDDDDFADWMQWVVDEERRMQSVSEAVIAAEESVLLQMQQLEIVDSRENVRRSAWFSALDLQSGFWQIKMAPEDMGKTALITKSGSIVFLGHVVSKEGTRPDPSKVDDVRKFPVPATVTNEHQSAFDELKKALVQAPILHANVDALSQNPVGQAADDEDFRQEIQDDPVTQHGTSKEAEKVLAVRNDQQLQWFEKLRRYSGMADHHRRGFGINHGGSLNPHHLFMIDAVDVVERREETNPELELTEAREDEELDMTVVKQRPKKGQFKYYNRRQQLELVLAAQELSGIDDREGRAEMEEEGAEVKSSDIWLDATCLALLKEGTLPELIGLEEGRRARKRIAAQFLENVELIASIHKDVLLNIGEAQKKQRSTYVCRKGKHLFEGLTAGETMAKMKRPGKKRTLAASWEGPYQFVGHVDGKGDFDFEEGFRLCVVRDADGKEWERSRRDLQIFHMPPD</sequence>
<dbReference type="EMBL" id="OZ019893">
    <property type="protein sequence ID" value="CAK9189364.1"/>
    <property type="molecule type" value="Genomic_DNA"/>
</dbReference>
<dbReference type="InterPro" id="IPR051320">
    <property type="entry name" value="Viral_Replic_Matur_Polypro"/>
</dbReference>
<organism evidence="1 2">
    <name type="scientific">Sphagnum troendelagicum</name>
    <dbReference type="NCBI Taxonomy" id="128251"/>
    <lineage>
        <taxon>Eukaryota</taxon>
        <taxon>Viridiplantae</taxon>
        <taxon>Streptophyta</taxon>
        <taxon>Embryophyta</taxon>
        <taxon>Bryophyta</taxon>
        <taxon>Sphagnophytina</taxon>
        <taxon>Sphagnopsida</taxon>
        <taxon>Sphagnales</taxon>
        <taxon>Sphagnaceae</taxon>
        <taxon>Sphagnum</taxon>
    </lineage>
</organism>
<dbReference type="PANTHER" id="PTHR33064:SF37">
    <property type="entry name" value="RIBONUCLEASE H"/>
    <property type="match status" value="1"/>
</dbReference>
<protein>
    <submittedName>
        <fullName evidence="1">Uncharacterized protein</fullName>
    </submittedName>
</protein>
<evidence type="ECO:0000313" key="2">
    <source>
        <dbReference type="Proteomes" id="UP001497512"/>
    </source>
</evidence>
<dbReference type="Proteomes" id="UP001497512">
    <property type="component" value="Chromosome 1"/>
</dbReference>
<dbReference type="SUPFAM" id="SSF56672">
    <property type="entry name" value="DNA/RNA polymerases"/>
    <property type="match status" value="1"/>
</dbReference>
<name>A0ABP0T7A8_9BRYO</name>
<gene>
    <name evidence="1" type="ORF">CSSPTR1EN2_LOCUS15</name>
</gene>
<keyword evidence="2" id="KW-1185">Reference proteome</keyword>
<dbReference type="Gene3D" id="3.10.10.10">
    <property type="entry name" value="HIV Type 1 Reverse Transcriptase, subunit A, domain 1"/>
    <property type="match status" value="1"/>
</dbReference>